<evidence type="ECO:0000313" key="8">
    <source>
        <dbReference type="EMBL" id="KOO04685.1"/>
    </source>
</evidence>
<accession>A0A0M0HRG7</accession>
<dbReference type="InterPro" id="IPR002327">
    <property type="entry name" value="Cyt_c_1A/1B"/>
</dbReference>
<comment type="caution">
    <text evidence="8">The sequence shown here is derived from an EMBL/GenBank/DDBJ whole genome shotgun (WGS) entry which is preliminary data.</text>
</comment>
<dbReference type="GO" id="GO:0020037">
    <property type="term" value="F:heme binding"/>
    <property type="evidence" value="ECO:0007669"/>
    <property type="project" value="InterPro"/>
</dbReference>
<evidence type="ECO:0000256" key="6">
    <source>
        <dbReference type="PROSITE-ProRule" id="PRU00433"/>
    </source>
</evidence>
<keyword evidence="4" id="KW-0249">Electron transport</keyword>
<keyword evidence="3 6" id="KW-0479">Metal-binding</keyword>
<keyword evidence="9" id="KW-1185">Reference proteome</keyword>
<feature type="domain" description="Cytochrome c" evidence="7">
    <location>
        <begin position="33"/>
        <end position="133"/>
    </location>
</feature>
<evidence type="ECO:0000313" key="9">
    <source>
        <dbReference type="Proteomes" id="UP000037515"/>
    </source>
</evidence>
<protein>
    <submittedName>
        <fullName evidence="8">Cytochrome C</fullName>
    </submittedName>
</protein>
<dbReference type="InterPro" id="IPR036909">
    <property type="entry name" value="Cyt_c-like_dom_sf"/>
</dbReference>
<sequence>MTVKATFLNERGFPLSFTFLVLLSYSALANNDELIAAGEQQAMVCKACHQFEPNGVSVVGPPLWGLAERNIASFAGFNYSEAIKQHQGQWDAEKLDAFLASPSEFAPGTNMVFPGVKDPGARAAIIAWLATKNPTPPDWNTASSEMEVKSAGDGILAPGENMELVAAVCSACHSLHMVTQQGLSRQRWDETLDWMIEEQGMDELPGDDREAILKYLSTYYGGNSRL</sequence>
<keyword evidence="1" id="KW-0813">Transport</keyword>
<dbReference type="STRING" id="693.AKJ17_04185"/>
<evidence type="ECO:0000259" key="7">
    <source>
        <dbReference type="PROSITE" id="PS51007"/>
    </source>
</evidence>
<evidence type="ECO:0000256" key="3">
    <source>
        <dbReference type="ARBA" id="ARBA00022723"/>
    </source>
</evidence>
<dbReference type="GO" id="GO:0046872">
    <property type="term" value="F:metal ion binding"/>
    <property type="evidence" value="ECO:0007669"/>
    <property type="project" value="UniProtKB-KW"/>
</dbReference>
<dbReference type="PRINTS" id="PR00604">
    <property type="entry name" value="CYTCHRMECIAB"/>
</dbReference>
<reference evidence="9" key="1">
    <citation type="submission" date="2015-08" db="EMBL/GenBank/DDBJ databases">
        <title>Vibrio galatheae sp. nov., a novel member of the Vibrionaceae family isolated from the Solomon Islands.</title>
        <authorList>
            <person name="Giubergia S."/>
            <person name="Machado H."/>
            <person name="Mateiu R.V."/>
            <person name="Gram L."/>
        </authorList>
    </citation>
    <scope>NUCLEOTIDE SEQUENCE [LARGE SCALE GENOMIC DNA]</scope>
    <source>
        <strain evidence="9">DSM 19584</strain>
    </source>
</reference>
<evidence type="ECO:0000256" key="5">
    <source>
        <dbReference type="ARBA" id="ARBA00023004"/>
    </source>
</evidence>
<dbReference type="Gene3D" id="1.10.760.10">
    <property type="entry name" value="Cytochrome c-like domain"/>
    <property type="match status" value="2"/>
</dbReference>
<evidence type="ECO:0000256" key="1">
    <source>
        <dbReference type="ARBA" id="ARBA00022448"/>
    </source>
</evidence>
<evidence type="ECO:0000256" key="4">
    <source>
        <dbReference type="ARBA" id="ARBA00022982"/>
    </source>
</evidence>
<dbReference type="EMBL" id="LHPJ01000005">
    <property type="protein sequence ID" value="KOO04685.1"/>
    <property type="molecule type" value="Genomic_DNA"/>
</dbReference>
<dbReference type="PROSITE" id="PS51007">
    <property type="entry name" value="CYTC"/>
    <property type="match status" value="1"/>
</dbReference>
<dbReference type="PATRIC" id="fig|693.5.peg.846"/>
<keyword evidence="2 6" id="KW-0349">Heme</keyword>
<organism evidence="8 9">
    <name type="scientific">Vibrio nereis</name>
    <dbReference type="NCBI Taxonomy" id="693"/>
    <lineage>
        <taxon>Bacteria</taxon>
        <taxon>Pseudomonadati</taxon>
        <taxon>Pseudomonadota</taxon>
        <taxon>Gammaproteobacteria</taxon>
        <taxon>Vibrionales</taxon>
        <taxon>Vibrionaceae</taxon>
        <taxon>Vibrio</taxon>
    </lineage>
</organism>
<keyword evidence="5 6" id="KW-0408">Iron</keyword>
<dbReference type="InterPro" id="IPR009056">
    <property type="entry name" value="Cyt_c-like_dom"/>
</dbReference>
<dbReference type="GO" id="GO:0009055">
    <property type="term" value="F:electron transfer activity"/>
    <property type="evidence" value="ECO:0007669"/>
    <property type="project" value="InterPro"/>
</dbReference>
<gene>
    <name evidence="8" type="ORF">AKJ17_04185</name>
</gene>
<proteinExistence type="predicted"/>
<dbReference type="Proteomes" id="UP000037515">
    <property type="component" value="Unassembled WGS sequence"/>
</dbReference>
<dbReference type="SUPFAM" id="SSF46626">
    <property type="entry name" value="Cytochrome c"/>
    <property type="match status" value="2"/>
</dbReference>
<dbReference type="AlphaFoldDB" id="A0A0M0HRG7"/>
<name>A0A0M0HRG7_VIBNE</name>
<evidence type="ECO:0000256" key="2">
    <source>
        <dbReference type="ARBA" id="ARBA00022617"/>
    </source>
</evidence>
<dbReference type="PANTHER" id="PTHR11961">
    <property type="entry name" value="CYTOCHROME C"/>
    <property type="match status" value="1"/>
</dbReference>